<feature type="domain" description="HAMP" evidence="7">
    <location>
        <begin position="212"/>
        <end position="265"/>
    </location>
</feature>
<dbReference type="PROSITE" id="PS50885">
    <property type="entry name" value="HAMP"/>
    <property type="match status" value="2"/>
</dbReference>
<keyword evidence="4" id="KW-0807">Transducer</keyword>
<dbReference type="Gene3D" id="1.10.8.500">
    <property type="entry name" value="HAMP domain in histidine kinase"/>
    <property type="match status" value="1"/>
</dbReference>
<feature type="transmembrane region" description="Helical" evidence="5">
    <location>
        <begin position="188"/>
        <end position="210"/>
    </location>
</feature>
<evidence type="ECO:0000259" key="7">
    <source>
        <dbReference type="PROSITE" id="PS50885"/>
    </source>
</evidence>
<dbReference type="InterPro" id="IPR004089">
    <property type="entry name" value="MCPsignal_dom"/>
</dbReference>
<evidence type="ECO:0000313" key="8">
    <source>
        <dbReference type="EMBL" id="RVT92503.1"/>
    </source>
</evidence>
<evidence type="ECO:0000259" key="6">
    <source>
        <dbReference type="PROSITE" id="PS50111"/>
    </source>
</evidence>
<comment type="similarity">
    <text evidence="3">Belongs to the methyl-accepting chemotaxis (MCP) protein family.</text>
</comment>
<evidence type="ECO:0000256" key="1">
    <source>
        <dbReference type="ARBA" id="ARBA00004370"/>
    </source>
</evidence>
<protein>
    <submittedName>
        <fullName evidence="8">HAMP domain-containing protein</fullName>
    </submittedName>
</protein>
<dbReference type="Proteomes" id="UP000282971">
    <property type="component" value="Unassembled WGS sequence"/>
</dbReference>
<dbReference type="PROSITE" id="PS50111">
    <property type="entry name" value="CHEMOTAXIS_TRANSDUC_2"/>
    <property type="match status" value="1"/>
</dbReference>
<feature type="domain" description="HAMP" evidence="7">
    <location>
        <begin position="275"/>
        <end position="327"/>
    </location>
</feature>
<keyword evidence="5" id="KW-1133">Transmembrane helix</keyword>
<dbReference type="SUPFAM" id="SSF58104">
    <property type="entry name" value="Methyl-accepting chemotaxis protein (MCP) signaling domain"/>
    <property type="match status" value="1"/>
</dbReference>
<comment type="caution">
    <text evidence="8">The sequence shown here is derived from an EMBL/GenBank/DDBJ whole genome shotgun (WGS) entry which is preliminary data.</text>
</comment>
<keyword evidence="2" id="KW-0145">Chemotaxis</keyword>
<dbReference type="PANTHER" id="PTHR43531">
    <property type="entry name" value="PROTEIN ICFG"/>
    <property type="match status" value="1"/>
</dbReference>
<dbReference type="SMART" id="SM00304">
    <property type="entry name" value="HAMP"/>
    <property type="match status" value="2"/>
</dbReference>
<feature type="transmembrane region" description="Helical" evidence="5">
    <location>
        <begin position="12"/>
        <end position="33"/>
    </location>
</feature>
<organism evidence="8 9">
    <name type="scientific">Sphingomonas crocodyli</name>
    <dbReference type="NCBI Taxonomy" id="1979270"/>
    <lineage>
        <taxon>Bacteria</taxon>
        <taxon>Pseudomonadati</taxon>
        <taxon>Pseudomonadota</taxon>
        <taxon>Alphaproteobacteria</taxon>
        <taxon>Sphingomonadales</taxon>
        <taxon>Sphingomonadaceae</taxon>
        <taxon>Sphingomonas</taxon>
    </lineage>
</organism>
<dbReference type="OrthoDB" id="5292010at2"/>
<dbReference type="FunFam" id="1.10.287.950:FF:000001">
    <property type="entry name" value="Methyl-accepting chemotaxis sensory transducer"/>
    <property type="match status" value="1"/>
</dbReference>
<evidence type="ECO:0000256" key="4">
    <source>
        <dbReference type="PROSITE-ProRule" id="PRU00284"/>
    </source>
</evidence>
<dbReference type="PANTHER" id="PTHR43531:SF11">
    <property type="entry name" value="METHYL-ACCEPTING CHEMOTAXIS PROTEIN 3"/>
    <property type="match status" value="1"/>
</dbReference>
<dbReference type="GO" id="GO:0016020">
    <property type="term" value="C:membrane"/>
    <property type="evidence" value="ECO:0007669"/>
    <property type="project" value="UniProtKB-SubCell"/>
</dbReference>
<keyword evidence="9" id="KW-1185">Reference proteome</keyword>
<dbReference type="RefSeq" id="WP_127740168.1">
    <property type="nucleotide sequence ID" value="NZ_SACN01000001.1"/>
</dbReference>
<evidence type="ECO:0000256" key="5">
    <source>
        <dbReference type="SAM" id="Phobius"/>
    </source>
</evidence>
<evidence type="ECO:0000256" key="3">
    <source>
        <dbReference type="ARBA" id="ARBA00029447"/>
    </source>
</evidence>
<comment type="subcellular location">
    <subcellularLocation>
        <location evidence="1">Membrane</location>
    </subcellularLocation>
</comment>
<dbReference type="CDD" id="cd06225">
    <property type="entry name" value="HAMP"/>
    <property type="match status" value="1"/>
</dbReference>
<dbReference type="SUPFAM" id="SSF158472">
    <property type="entry name" value="HAMP domain-like"/>
    <property type="match status" value="1"/>
</dbReference>
<name>A0A437M4L4_9SPHN</name>
<dbReference type="EMBL" id="SACN01000001">
    <property type="protein sequence ID" value="RVT92503.1"/>
    <property type="molecule type" value="Genomic_DNA"/>
</dbReference>
<reference evidence="8 9" key="1">
    <citation type="submission" date="2019-01" db="EMBL/GenBank/DDBJ databases">
        <authorList>
            <person name="Chen W.-M."/>
        </authorList>
    </citation>
    <scope>NUCLEOTIDE SEQUENCE [LARGE SCALE GENOMIC DNA]</scope>
    <source>
        <strain evidence="8 9">CCP-7</strain>
    </source>
</reference>
<keyword evidence="5" id="KW-0472">Membrane</keyword>
<keyword evidence="5" id="KW-0812">Transmembrane</keyword>
<dbReference type="Pfam" id="PF00672">
    <property type="entry name" value="HAMP"/>
    <property type="match status" value="1"/>
</dbReference>
<accession>A0A437M4L4</accession>
<dbReference type="InterPro" id="IPR051310">
    <property type="entry name" value="MCP_chemotaxis"/>
</dbReference>
<dbReference type="PRINTS" id="PR00260">
    <property type="entry name" value="CHEMTRNSDUCR"/>
</dbReference>
<proteinExistence type="inferred from homology"/>
<dbReference type="SMART" id="SM00283">
    <property type="entry name" value="MA"/>
    <property type="match status" value="1"/>
</dbReference>
<dbReference type="GO" id="GO:0007165">
    <property type="term" value="P:signal transduction"/>
    <property type="evidence" value="ECO:0007669"/>
    <property type="project" value="UniProtKB-KW"/>
</dbReference>
<dbReference type="GO" id="GO:0004888">
    <property type="term" value="F:transmembrane signaling receptor activity"/>
    <property type="evidence" value="ECO:0007669"/>
    <property type="project" value="InterPro"/>
</dbReference>
<dbReference type="PROSITE" id="PS51257">
    <property type="entry name" value="PROKAR_LIPOPROTEIN"/>
    <property type="match status" value="1"/>
</dbReference>
<dbReference type="Pfam" id="PF00015">
    <property type="entry name" value="MCPsignal"/>
    <property type="match status" value="1"/>
</dbReference>
<sequence length="613" mass="64467">MRLLTHTSVTAKIGMVMAMMSITSTVITAIACWRLTTLSSDYSELSAKEYPAVVQMGVANRAAVEMVYAAYRAMAYPAGDTQAKIARSMSRFGYNDAVEALDKAAKLNPSIAGDVAPIRTQLDAINTLNQAAVTDSATDNDDAARRKLAQVDLKLADLSDSIANLNDRLEAGVTDRTEALEADAHRTLYVVLACWGIAVVLFTVFGYVIARLGIVNPLARLTDRMSKLARGDDQSGIPGYTRNDELGTMARALEVFRAASVTKGEVEAAKAEAEAEQARVVGLVSGALGRLAERDLTVSIDEPVGDAYLRLRDDFNDAVGELLEAMRQIDEATNGIGSGAQQISAASDDLSRRTEQQAASLEESAAAMDQVTVSVQGSARSAEQVNQLVGIAHGDAAEGGRIVRQAITAMDGIAASSSQIGQIVTMIDGIAFQTNLLALNAGVEAARAGDAGKGFAVVANEVRALAQRSADAASEIKDLIGKAGEQVEGGVKLVGQTGEALDRILGRIAEINQLAAGISEATVAQASSIEQVNVAVTEMDRTTQQNAAMVEESTAAARSLHGEADRLAALVGRFRLGMDRMRAPSPAPVAGARAVHGNLALKFDTAEDDWAEF</sequence>
<dbReference type="AlphaFoldDB" id="A0A437M4L4"/>
<gene>
    <name evidence="8" type="ORF">EOD43_00790</name>
</gene>
<feature type="domain" description="Methyl-accepting transducer" evidence="6">
    <location>
        <begin position="332"/>
        <end position="561"/>
    </location>
</feature>
<evidence type="ECO:0000313" key="9">
    <source>
        <dbReference type="Proteomes" id="UP000282971"/>
    </source>
</evidence>
<dbReference type="GO" id="GO:0006935">
    <property type="term" value="P:chemotaxis"/>
    <property type="evidence" value="ECO:0007669"/>
    <property type="project" value="UniProtKB-KW"/>
</dbReference>
<dbReference type="CDD" id="cd11386">
    <property type="entry name" value="MCP_signal"/>
    <property type="match status" value="1"/>
</dbReference>
<dbReference type="InterPro" id="IPR004090">
    <property type="entry name" value="Chemotax_Me-accpt_rcpt"/>
</dbReference>
<dbReference type="Gene3D" id="1.10.287.950">
    <property type="entry name" value="Methyl-accepting chemotaxis protein"/>
    <property type="match status" value="1"/>
</dbReference>
<dbReference type="InterPro" id="IPR003660">
    <property type="entry name" value="HAMP_dom"/>
</dbReference>
<evidence type="ECO:0000256" key="2">
    <source>
        <dbReference type="ARBA" id="ARBA00022500"/>
    </source>
</evidence>